<dbReference type="EMBL" id="BAABJP010000058">
    <property type="protein sequence ID" value="GAA5174196.1"/>
    <property type="molecule type" value="Genomic_DNA"/>
</dbReference>
<name>A0ABP9RAS6_9PSEU</name>
<reference evidence="4" key="1">
    <citation type="journal article" date="2019" name="Int. J. Syst. Evol. Microbiol.">
        <title>The Global Catalogue of Microorganisms (GCM) 10K type strain sequencing project: providing services to taxonomists for standard genome sequencing and annotation.</title>
        <authorList>
            <consortium name="The Broad Institute Genomics Platform"/>
            <consortium name="The Broad Institute Genome Sequencing Center for Infectious Disease"/>
            <person name="Wu L."/>
            <person name="Ma J."/>
        </authorList>
    </citation>
    <scope>NUCLEOTIDE SEQUENCE [LARGE SCALE GENOMIC DNA]</scope>
    <source>
        <strain evidence="4">JCM 18303</strain>
    </source>
</reference>
<gene>
    <name evidence="3" type="ORF">GCM10023321_77550</name>
</gene>
<protein>
    <submittedName>
        <fullName evidence="3">Sirohydrochlorin chelatase</fullName>
    </submittedName>
</protein>
<evidence type="ECO:0000256" key="2">
    <source>
        <dbReference type="ARBA" id="ARBA00023239"/>
    </source>
</evidence>
<dbReference type="CDD" id="cd03416">
    <property type="entry name" value="CbiX_SirB_N"/>
    <property type="match status" value="1"/>
</dbReference>
<organism evidence="3 4">
    <name type="scientific">Pseudonocardia eucalypti</name>
    <dbReference type="NCBI Taxonomy" id="648755"/>
    <lineage>
        <taxon>Bacteria</taxon>
        <taxon>Bacillati</taxon>
        <taxon>Actinomycetota</taxon>
        <taxon>Actinomycetes</taxon>
        <taxon>Pseudonocardiales</taxon>
        <taxon>Pseudonocardiaceae</taxon>
        <taxon>Pseudonocardia</taxon>
    </lineage>
</organism>
<evidence type="ECO:0000313" key="3">
    <source>
        <dbReference type="EMBL" id="GAA5174196.1"/>
    </source>
</evidence>
<dbReference type="InterPro" id="IPR002762">
    <property type="entry name" value="CbiX-like"/>
</dbReference>
<dbReference type="PANTHER" id="PTHR33542">
    <property type="entry name" value="SIROHYDROCHLORIN FERROCHELATASE, CHLOROPLASTIC"/>
    <property type="match status" value="1"/>
</dbReference>
<dbReference type="PANTHER" id="PTHR33542:SF5">
    <property type="entry name" value="FERROCHELATASE CHE1"/>
    <property type="match status" value="1"/>
</dbReference>
<dbReference type="SUPFAM" id="SSF53800">
    <property type="entry name" value="Chelatase"/>
    <property type="match status" value="1"/>
</dbReference>
<comment type="caution">
    <text evidence="3">The sequence shown here is derived from an EMBL/GenBank/DDBJ whole genome shotgun (WGS) entry which is preliminary data.</text>
</comment>
<dbReference type="InterPro" id="IPR050963">
    <property type="entry name" value="Sirohydro_Cobaltochel/CbiX"/>
</dbReference>
<dbReference type="RefSeq" id="WP_185059960.1">
    <property type="nucleotide sequence ID" value="NZ_BAABJP010000058.1"/>
</dbReference>
<dbReference type="Gene3D" id="3.40.50.1400">
    <property type="match status" value="2"/>
</dbReference>
<proteinExistence type="predicted"/>
<dbReference type="Pfam" id="PF01903">
    <property type="entry name" value="CbiX"/>
    <property type="match status" value="2"/>
</dbReference>
<evidence type="ECO:0000256" key="1">
    <source>
        <dbReference type="ARBA" id="ARBA00022723"/>
    </source>
</evidence>
<evidence type="ECO:0000313" key="4">
    <source>
        <dbReference type="Proteomes" id="UP001428817"/>
    </source>
</evidence>
<keyword evidence="1" id="KW-0479">Metal-binding</keyword>
<keyword evidence="2" id="KW-0456">Lyase</keyword>
<keyword evidence="4" id="KW-1185">Reference proteome</keyword>
<accession>A0ABP9RAS6</accession>
<dbReference type="Proteomes" id="UP001428817">
    <property type="component" value="Unassembled WGS sequence"/>
</dbReference>
<sequence>MPPALSPLGAKLGAQPSGPAAPALIAVAHGSRDPRSAATIAALLDEVRRQRPDLDARLSFLDLNTPRLPDVLNAVAADGHRHAVVVPLLLGNAFHARVDIPGAVARAAHRLPRLHLSVADVLGGDPRLADTALRRLAEVAGPLDDPSLGVLLAATGSSHPAANAAVRRLAGSLGRRRGWRWERAAFATMAAPKVPEAIRLLRAAGAERIAVASWFLAPGLLPARVAKDALATDPDALVASPLGADPAVAEVVLDRYQAAAATPFAAAS</sequence>